<keyword evidence="1" id="KW-0812">Transmembrane</keyword>
<name>A0A4U0ST90_9ACTN</name>
<accession>A0A4U0ST90</accession>
<sequence length="280" mass="29563">MSNTILPAAKKLWDLETARLNDDYRRAKALPWAAWGLGVLALGGLVWAQRRSYHRTNRVFNQGLLAGSAATAVVLLWLVAGHSVARLQLDTSYNQGAKSLSLLNKARIESLQSRGDENLTLVARGAGAEYDNEFRSGMQSLAGKNADGRTGLLAQALALANDAKGRDSIKTAMKDAQAWWALNGKARASDDSGNYQDAVAQTIGGDLKSGKQAKEYTGICFDGVDASIEAAVAHEQQEFQHAANAGRGALTGLGAGAALLAVLGATGAVLGIGRRLSEYR</sequence>
<evidence type="ECO:0000313" key="2">
    <source>
        <dbReference type="EMBL" id="TKA13282.1"/>
    </source>
</evidence>
<feature type="transmembrane region" description="Helical" evidence="1">
    <location>
        <begin position="29"/>
        <end position="47"/>
    </location>
</feature>
<dbReference type="AlphaFoldDB" id="A0A4U0ST90"/>
<keyword evidence="1" id="KW-1133">Transmembrane helix</keyword>
<feature type="transmembrane region" description="Helical" evidence="1">
    <location>
        <begin position="249"/>
        <end position="272"/>
    </location>
</feature>
<evidence type="ECO:0000313" key="3">
    <source>
        <dbReference type="Proteomes" id="UP000305778"/>
    </source>
</evidence>
<proteinExistence type="predicted"/>
<feature type="transmembrane region" description="Helical" evidence="1">
    <location>
        <begin position="59"/>
        <end position="80"/>
    </location>
</feature>
<dbReference type="OrthoDB" id="3218196at2"/>
<comment type="caution">
    <text evidence="2">The sequence shown here is derived from an EMBL/GenBank/DDBJ whole genome shotgun (WGS) entry which is preliminary data.</text>
</comment>
<reference evidence="2 3" key="1">
    <citation type="submission" date="2019-04" db="EMBL/GenBank/DDBJ databases">
        <title>Streptomyces oryziradicis sp. nov., a novel actinomycete isolated from rhizosphere soil of rice (Oryza sativa L.).</title>
        <authorList>
            <person name="Li C."/>
        </authorList>
    </citation>
    <scope>NUCLEOTIDE SEQUENCE [LARGE SCALE GENOMIC DNA]</scope>
    <source>
        <strain evidence="2 3">NEAU-C40</strain>
    </source>
</reference>
<keyword evidence="3" id="KW-1185">Reference proteome</keyword>
<organism evidence="2 3">
    <name type="scientific">Actinacidiphila oryziradicis</name>
    <dbReference type="NCBI Taxonomy" id="2571141"/>
    <lineage>
        <taxon>Bacteria</taxon>
        <taxon>Bacillati</taxon>
        <taxon>Actinomycetota</taxon>
        <taxon>Actinomycetes</taxon>
        <taxon>Kitasatosporales</taxon>
        <taxon>Streptomycetaceae</taxon>
        <taxon>Actinacidiphila</taxon>
    </lineage>
</organism>
<gene>
    <name evidence="2" type="ORF">FCI23_00690</name>
</gene>
<protein>
    <submittedName>
        <fullName evidence="2">Uncharacterized protein</fullName>
    </submittedName>
</protein>
<keyword evidence="1" id="KW-0472">Membrane</keyword>
<dbReference type="Proteomes" id="UP000305778">
    <property type="component" value="Unassembled WGS sequence"/>
</dbReference>
<evidence type="ECO:0000256" key="1">
    <source>
        <dbReference type="SAM" id="Phobius"/>
    </source>
</evidence>
<dbReference type="EMBL" id="SUMC01000001">
    <property type="protein sequence ID" value="TKA13282.1"/>
    <property type="molecule type" value="Genomic_DNA"/>
</dbReference>